<accession>A0A6G1IWY5</accession>
<feature type="compositionally biased region" description="Basic and acidic residues" evidence="1">
    <location>
        <begin position="1"/>
        <end position="15"/>
    </location>
</feature>
<keyword evidence="3" id="KW-1185">Reference proteome</keyword>
<evidence type="ECO:0000313" key="2">
    <source>
        <dbReference type="EMBL" id="KAF2682625.1"/>
    </source>
</evidence>
<organism evidence="2 3">
    <name type="scientific">Lentithecium fluviatile CBS 122367</name>
    <dbReference type="NCBI Taxonomy" id="1168545"/>
    <lineage>
        <taxon>Eukaryota</taxon>
        <taxon>Fungi</taxon>
        <taxon>Dikarya</taxon>
        <taxon>Ascomycota</taxon>
        <taxon>Pezizomycotina</taxon>
        <taxon>Dothideomycetes</taxon>
        <taxon>Pleosporomycetidae</taxon>
        <taxon>Pleosporales</taxon>
        <taxon>Massarineae</taxon>
        <taxon>Lentitheciaceae</taxon>
        <taxon>Lentithecium</taxon>
    </lineage>
</organism>
<dbReference type="Proteomes" id="UP000799291">
    <property type="component" value="Unassembled WGS sequence"/>
</dbReference>
<evidence type="ECO:0000313" key="3">
    <source>
        <dbReference type="Proteomes" id="UP000799291"/>
    </source>
</evidence>
<evidence type="ECO:0000256" key="1">
    <source>
        <dbReference type="SAM" id="MobiDB-lite"/>
    </source>
</evidence>
<dbReference type="EMBL" id="MU005586">
    <property type="protein sequence ID" value="KAF2682625.1"/>
    <property type="molecule type" value="Genomic_DNA"/>
</dbReference>
<name>A0A6G1IWY5_9PLEO</name>
<protein>
    <submittedName>
        <fullName evidence="2">Uncharacterized protein</fullName>
    </submittedName>
</protein>
<proteinExistence type="predicted"/>
<feature type="region of interest" description="Disordered" evidence="1">
    <location>
        <begin position="215"/>
        <end position="243"/>
    </location>
</feature>
<sequence>MRRARDKGLRAGDGRRGRRRLGCRERVTRPRDVSAEPRSHQYCRRTMRAINEHALGQAHHHYCITTARGSRWCCVGAPPRWRGPLAHRIRLQRATSSSVHCFLSEGFDTPPRAHGSQSLSPPGDPDIVSIGGRLAPTGPAASAPIPARNEKVIRKHGAVRLQRVPNDYVGSQSLTTTQRRGLAAASRCFCFQIPGSLALSENAWASLLRFLNAAGPSSASPTPTPRSDDPGTNRTRCRRRTANTPDLCPPKIVPFWHTRSCILRYVSRRHLLVHDSRTRARG</sequence>
<feature type="region of interest" description="Disordered" evidence="1">
    <location>
        <begin position="1"/>
        <end position="21"/>
    </location>
</feature>
<reference evidence="2" key="1">
    <citation type="journal article" date="2020" name="Stud. Mycol.">
        <title>101 Dothideomycetes genomes: a test case for predicting lifestyles and emergence of pathogens.</title>
        <authorList>
            <person name="Haridas S."/>
            <person name="Albert R."/>
            <person name="Binder M."/>
            <person name="Bloem J."/>
            <person name="Labutti K."/>
            <person name="Salamov A."/>
            <person name="Andreopoulos B."/>
            <person name="Baker S."/>
            <person name="Barry K."/>
            <person name="Bills G."/>
            <person name="Bluhm B."/>
            <person name="Cannon C."/>
            <person name="Castanera R."/>
            <person name="Culley D."/>
            <person name="Daum C."/>
            <person name="Ezra D."/>
            <person name="Gonzalez J."/>
            <person name="Henrissat B."/>
            <person name="Kuo A."/>
            <person name="Liang C."/>
            <person name="Lipzen A."/>
            <person name="Lutzoni F."/>
            <person name="Magnuson J."/>
            <person name="Mondo S."/>
            <person name="Nolan M."/>
            <person name="Ohm R."/>
            <person name="Pangilinan J."/>
            <person name="Park H.-J."/>
            <person name="Ramirez L."/>
            <person name="Alfaro M."/>
            <person name="Sun H."/>
            <person name="Tritt A."/>
            <person name="Yoshinaga Y."/>
            <person name="Zwiers L.-H."/>
            <person name="Turgeon B."/>
            <person name="Goodwin S."/>
            <person name="Spatafora J."/>
            <person name="Crous P."/>
            <person name="Grigoriev I."/>
        </authorList>
    </citation>
    <scope>NUCLEOTIDE SEQUENCE</scope>
    <source>
        <strain evidence="2">CBS 122367</strain>
    </source>
</reference>
<dbReference type="AlphaFoldDB" id="A0A6G1IWY5"/>
<gene>
    <name evidence="2" type="ORF">K458DRAFT_453763</name>
</gene>